<sequence>STFTFVCAPNDTHNCRLRAFVRNGVIVRIEQAYAVDTYTDLQGNKPTPTWHPRGCLKGYTYMRRVYNKFRVKYPTVRKGWKQWIEEGFPRDATTGRPDKKYFRRGEDEWVRVSWDQISDLVARTLLNIAKSYSGDQGANWLLAQGYPPEMIEPMKDPDGNVAGVRSMKFRGGMALLGITRLTGMYRFSNMMALVDDHIRGTGPEKSLGARSWDNYAWHTDLPPGHAMVHGTQTYDQEFHDFENSDMLVIAGLNLVENKMADPIWWHMAIEQKRKIVVIAPEHSPTVTKSDYWLQVRPGADAALMLGVAGVLIRENLCDTDYVKRFTDYPFLVRSDTLKELTAEELEDATILDPGLKYTYDDGKPVQKDAEKYAVNAVVAVKGGRQLLGVSRNCIGDHLNDELAKQGLSLDDIELDFEGEVQTRSGPVKVKSIFRLYKELTAHYDPETAGEVTGIPADQIRRFARDIAAADSVGFVCGMGLNMYLHNDLINRAYFLVATLTANVGKSGGNVGSYAGNYKAPIFNGLPAYVAEDPFNLTLDENVDGKDVKKRQYAHFESIHFWAHGDSPLIVDTPKEGRVVLTEAGHMPSPSKVVWTNNANQIGNAKWAYDIIKNVLPNHEMHVATDYEWSMNCEYADVVFPVDSWVEFAHRDMTASCTNPFMQVFPKGGIKRLHDTRHDIEVYLEVAKALTRLTGDERFVQHFKFVDEDKVEVYMQRILDGSHAFRGYKIEDIIEQGGSALSMFRTYPRIPGWEQIRESVPFYTKTGRLELYRDEDEWINQGENLIVHREPVEATPYQTNVIVIPSDFDAIRPKDYGVPKDELDGDLRCIFNEKWPWSQVKKSENPLTTKHDLNAVFVTCKTRHRVHSSWSTVDWNVIWCSNYGDPFRLDNRSPWIGEEELDINPEFAKSLGIEDGDYVYLDADPQDRPFRGKKNDGSFFEKMTRLMVRVKYNPSFPRGYLNMKHSIYGATHRSVRAQESNKDGSAHTDTGYIATLRFGSHQSCVRTWLNPTQMTGSLVHKDYFGHNIVQGFTVDTHTPTGAPKESLVKITFAEKGGIGGKGLWGPIESGLTPAHENDDMKRYIAGGFVEER</sequence>
<evidence type="ECO:0000313" key="5">
    <source>
        <dbReference type="EMBL" id="KKN52156.1"/>
    </source>
</evidence>
<dbReference type="GO" id="GO:0046872">
    <property type="term" value="F:metal ion binding"/>
    <property type="evidence" value="ECO:0007669"/>
    <property type="project" value="UniProtKB-KW"/>
</dbReference>
<feature type="non-terminal residue" evidence="5">
    <location>
        <position position="1"/>
    </location>
</feature>
<evidence type="ECO:0000259" key="4">
    <source>
        <dbReference type="PROSITE" id="PS51669"/>
    </source>
</evidence>
<comment type="caution">
    <text evidence="5">The sequence shown here is derived from an EMBL/GenBank/DDBJ whole genome shotgun (WGS) entry which is preliminary data.</text>
</comment>
<dbReference type="Gene3D" id="3.40.50.12440">
    <property type="match status" value="4"/>
</dbReference>
<evidence type="ECO:0000256" key="2">
    <source>
        <dbReference type="ARBA" id="ARBA00023004"/>
    </source>
</evidence>
<protein>
    <recommendedName>
        <fullName evidence="4">4Fe-4S Mo/W bis-MGD-type domain-containing protein</fullName>
    </recommendedName>
</protein>
<dbReference type="SUPFAM" id="SSF53706">
    <property type="entry name" value="Formate dehydrogenase/DMSO reductase, domains 1-3"/>
    <property type="match status" value="1"/>
</dbReference>
<dbReference type="InterPro" id="IPR050612">
    <property type="entry name" value="Prok_Mopterin_Oxidored"/>
</dbReference>
<evidence type="ECO:0000256" key="1">
    <source>
        <dbReference type="ARBA" id="ARBA00022723"/>
    </source>
</evidence>
<evidence type="ECO:0000256" key="3">
    <source>
        <dbReference type="ARBA" id="ARBA00023014"/>
    </source>
</evidence>
<dbReference type="Gene3D" id="2.40.40.20">
    <property type="match status" value="1"/>
</dbReference>
<dbReference type="EMBL" id="LAZR01001031">
    <property type="protein sequence ID" value="KKN52156.1"/>
    <property type="molecule type" value="Genomic_DNA"/>
</dbReference>
<dbReference type="PROSITE" id="PS51669">
    <property type="entry name" value="4FE4S_MOW_BIS_MGD"/>
    <property type="match status" value="1"/>
</dbReference>
<dbReference type="PANTHER" id="PTHR43742">
    <property type="entry name" value="TRIMETHYLAMINE-N-OXIDE REDUCTASE"/>
    <property type="match status" value="1"/>
</dbReference>
<dbReference type="InterPro" id="IPR009010">
    <property type="entry name" value="Asp_de-COase-like_dom_sf"/>
</dbReference>
<feature type="domain" description="4Fe-4S Mo/W bis-MGD-type" evidence="4">
    <location>
        <begin position="1"/>
        <end position="69"/>
    </location>
</feature>
<dbReference type="GO" id="GO:0051536">
    <property type="term" value="F:iron-sulfur cluster binding"/>
    <property type="evidence" value="ECO:0007669"/>
    <property type="project" value="UniProtKB-KW"/>
</dbReference>
<dbReference type="InterPro" id="IPR006656">
    <property type="entry name" value="Mopterin_OxRdtase"/>
</dbReference>
<name>A0A0F9TSP8_9ZZZZ</name>
<dbReference type="Pfam" id="PF00384">
    <property type="entry name" value="Molybdopterin"/>
    <property type="match status" value="1"/>
</dbReference>
<gene>
    <name evidence="5" type="ORF">LCGC14_0615640</name>
</gene>
<dbReference type="GO" id="GO:0016491">
    <property type="term" value="F:oxidoreductase activity"/>
    <property type="evidence" value="ECO:0007669"/>
    <property type="project" value="InterPro"/>
</dbReference>
<dbReference type="PANTHER" id="PTHR43742:SF6">
    <property type="entry name" value="OXIDOREDUCTASE YYAE-RELATED"/>
    <property type="match status" value="1"/>
</dbReference>
<dbReference type="SUPFAM" id="SSF50692">
    <property type="entry name" value="ADC-like"/>
    <property type="match status" value="1"/>
</dbReference>
<reference evidence="5" key="1">
    <citation type="journal article" date="2015" name="Nature">
        <title>Complex archaea that bridge the gap between prokaryotes and eukaryotes.</title>
        <authorList>
            <person name="Spang A."/>
            <person name="Saw J.H."/>
            <person name="Jorgensen S.L."/>
            <person name="Zaremba-Niedzwiedzka K."/>
            <person name="Martijn J."/>
            <person name="Lind A.E."/>
            <person name="van Eijk R."/>
            <person name="Schleper C."/>
            <person name="Guy L."/>
            <person name="Ettema T.J."/>
        </authorList>
    </citation>
    <scope>NUCLEOTIDE SEQUENCE</scope>
</reference>
<proteinExistence type="predicted"/>
<keyword evidence="1" id="KW-0479">Metal-binding</keyword>
<organism evidence="5">
    <name type="scientific">marine sediment metagenome</name>
    <dbReference type="NCBI Taxonomy" id="412755"/>
    <lineage>
        <taxon>unclassified sequences</taxon>
        <taxon>metagenomes</taxon>
        <taxon>ecological metagenomes</taxon>
    </lineage>
</organism>
<dbReference type="AlphaFoldDB" id="A0A0F9TSP8"/>
<accession>A0A0F9TSP8</accession>
<keyword evidence="3" id="KW-0411">Iron-sulfur</keyword>
<dbReference type="InterPro" id="IPR006963">
    <property type="entry name" value="Mopterin_OxRdtase_4Fe-4S_dom"/>
</dbReference>
<keyword evidence="2" id="KW-0408">Iron</keyword>